<dbReference type="AlphaFoldDB" id="A0A8T0S8U7"/>
<evidence type="ECO:0000313" key="3">
    <source>
        <dbReference type="Proteomes" id="UP000823388"/>
    </source>
</evidence>
<name>A0A8T0S8U7_PANVG</name>
<dbReference type="EMBL" id="CM029045">
    <property type="protein sequence ID" value="KAG2595572.1"/>
    <property type="molecule type" value="Genomic_DNA"/>
</dbReference>
<sequence length="186" mass="20201">MWPKSEHGFFMHPPLLKSTTGRRKQNRYKAAAEGGSKGAKGSHQCPIYQQYGHRWWKCKDGDPNDIAAMLAERGSPKKKKKKVPPANIETSIVLAAPAQKMVFPVVPSVVDLSKKRKNKSSSTTGAKKQKRTSAAETSDPSVRFTNISPLSGGLQQSSPAMATRSKVPSSPSSPAMGTRSKKKLDL</sequence>
<feature type="compositionally biased region" description="Polar residues" evidence="1">
    <location>
        <begin position="132"/>
        <end position="175"/>
    </location>
</feature>
<feature type="compositionally biased region" description="Low complexity" evidence="1">
    <location>
        <begin position="29"/>
        <end position="42"/>
    </location>
</feature>
<feature type="region of interest" description="Disordered" evidence="1">
    <location>
        <begin position="13"/>
        <end position="43"/>
    </location>
</feature>
<comment type="caution">
    <text evidence="2">The sequence shown here is derived from an EMBL/GenBank/DDBJ whole genome shotgun (WGS) entry which is preliminary data.</text>
</comment>
<keyword evidence="3" id="KW-1185">Reference proteome</keyword>
<protein>
    <submittedName>
        <fullName evidence="2">Uncharacterized protein</fullName>
    </submittedName>
</protein>
<proteinExistence type="predicted"/>
<accession>A0A8T0S8U7</accession>
<feature type="region of interest" description="Disordered" evidence="1">
    <location>
        <begin position="112"/>
        <end position="186"/>
    </location>
</feature>
<evidence type="ECO:0000256" key="1">
    <source>
        <dbReference type="SAM" id="MobiDB-lite"/>
    </source>
</evidence>
<organism evidence="2 3">
    <name type="scientific">Panicum virgatum</name>
    <name type="common">Blackwell switchgrass</name>
    <dbReference type="NCBI Taxonomy" id="38727"/>
    <lineage>
        <taxon>Eukaryota</taxon>
        <taxon>Viridiplantae</taxon>
        <taxon>Streptophyta</taxon>
        <taxon>Embryophyta</taxon>
        <taxon>Tracheophyta</taxon>
        <taxon>Spermatophyta</taxon>
        <taxon>Magnoliopsida</taxon>
        <taxon>Liliopsida</taxon>
        <taxon>Poales</taxon>
        <taxon>Poaceae</taxon>
        <taxon>PACMAD clade</taxon>
        <taxon>Panicoideae</taxon>
        <taxon>Panicodae</taxon>
        <taxon>Paniceae</taxon>
        <taxon>Panicinae</taxon>
        <taxon>Panicum</taxon>
        <taxon>Panicum sect. Hiantes</taxon>
    </lineage>
</organism>
<reference evidence="2" key="1">
    <citation type="submission" date="2020-05" db="EMBL/GenBank/DDBJ databases">
        <title>WGS assembly of Panicum virgatum.</title>
        <authorList>
            <person name="Lovell J.T."/>
            <person name="Jenkins J."/>
            <person name="Shu S."/>
            <person name="Juenger T.E."/>
            <person name="Schmutz J."/>
        </authorList>
    </citation>
    <scope>NUCLEOTIDE SEQUENCE</scope>
    <source>
        <strain evidence="2">AP13</strain>
    </source>
</reference>
<gene>
    <name evidence="2" type="ORF">PVAP13_5KG135087</name>
</gene>
<dbReference type="Proteomes" id="UP000823388">
    <property type="component" value="Chromosome 5K"/>
</dbReference>
<evidence type="ECO:0000313" key="2">
    <source>
        <dbReference type="EMBL" id="KAG2595572.1"/>
    </source>
</evidence>